<dbReference type="PANTHER" id="PTHR34068:SF2">
    <property type="entry name" value="UPF0145 PROTEIN SCO3412"/>
    <property type="match status" value="1"/>
</dbReference>
<evidence type="ECO:0000313" key="4">
    <source>
        <dbReference type="Proteomes" id="UP000033448"/>
    </source>
</evidence>
<dbReference type="PANTHER" id="PTHR34068">
    <property type="entry name" value="UPF0145 PROTEIN YBJQ"/>
    <property type="match status" value="1"/>
</dbReference>
<evidence type="ECO:0000256" key="2">
    <source>
        <dbReference type="HAMAP-Rule" id="MF_00338"/>
    </source>
</evidence>
<dbReference type="RefSeq" id="WP_262956040.1">
    <property type="nucleotide sequence ID" value="NZ_CP099706.1"/>
</dbReference>
<comment type="caution">
    <text evidence="3">The sequence shown here is derived from an EMBL/GenBank/DDBJ whole genome shotgun (WGS) entry which is preliminary data.</text>
</comment>
<dbReference type="InterPro" id="IPR035439">
    <property type="entry name" value="UPF0145_dom_sf"/>
</dbReference>
<name>A0A0F0L1T5_9MICO</name>
<comment type="similarity">
    <text evidence="1 2">Belongs to the UPF0145 family.</text>
</comment>
<dbReference type="PATRIC" id="fig|582680.7.peg.722"/>
<gene>
    <name evidence="3" type="ORF">RL72_00697</name>
</gene>
<dbReference type="Gene3D" id="3.30.110.70">
    <property type="entry name" value="Hypothetical protein apc22750. Chain B"/>
    <property type="match status" value="1"/>
</dbReference>
<dbReference type="SUPFAM" id="SSF117782">
    <property type="entry name" value="YbjQ-like"/>
    <property type="match status" value="1"/>
</dbReference>
<dbReference type="AlphaFoldDB" id="A0A0F0L1T5"/>
<evidence type="ECO:0000313" key="3">
    <source>
        <dbReference type="EMBL" id="KJL27093.1"/>
    </source>
</evidence>
<dbReference type="Proteomes" id="UP000033448">
    <property type="component" value="Unassembled WGS sequence"/>
</dbReference>
<protein>
    <recommendedName>
        <fullName evidence="2">UPF0145 protein RL72_00697</fullName>
    </recommendedName>
</protein>
<sequence>MRGIHTTCHDERMFMVTTNDVPGYRVTQVLGEVMGLTVRSTNFGQGFTAGFRALGGGEIPEFTKLMYESRYEVMNRMWAEAVQRGANAVIAMRFDSGSLGSFSEMCAYGTAVLIEPIAGAAPAPAQPAAPPAPPVA</sequence>
<accession>A0A0F0L1T5</accession>
<evidence type="ECO:0000256" key="1">
    <source>
        <dbReference type="ARBA" id="ARBA00010751"/>
    </source>
</evidence>
<keyword evidence="4" id="KW-1185">Reference proteome</keyword>
<dbReference type="Pfam" id="PF01906">
    <property type="entry name" value="YbjQ_1"/>
    <property type="match status" value="1"/>
</dbReference>
<dbReference type="HAMAP" id="MF_00338">
    <property type="entry name" value="UPF0145"/>
    <property type="match status" value="1"/>
</dbReference>
<reference evidence="3 4" key="1">
    <citation type="submission" date="2015-02" db="EMBL/GenBank/DDBJ databases">
        <title>Draft genome sequences of ten Microbacterium spp. with emphasis on heavy metal contaminated environments.</title>
        <authorList>
            <person name="Corretto E."/>
        </authorList>
    </citation>
    <scope>NUCLEOTIDE SEQUENCE [LARGE SCALE GENOMIC DNA]</scope>
    <source>
        <strain evidence="3 4">DSM 23848</strain>
    </source>
</reference>
<dbReference type="InterPro" id="IPR002765">
    <property type="entry name" value="UPF0145_YbjQ-like"/>
</dbReference>
<organism evidence="3 4">
    <name type="scientific">Microbacterium azadirachtae</name>
    <dbReference type="NCBI Taxonomy" id="582680"/>
    <lineage>
        <taxon>Bacteria</taxon>
        <taxon>Bacillati</taxon>
        <taxon>Actinomycetota</taxon>
        <taxon>Actinomycetes</taxon>
        <taxon>Micrococcales</taxon>
        <taxon>Microbacteriaceae</taxon>
        <taxon>Microbacterium</taxon>
    </lineage>
</organism>
<proteinExistence type="inferred from homology"/>
<dbReference type="EMBL" id="JYIT01000058">
    <property type="protein sequence ID" value="KJL27093.1"/>
    <property type="molecule type" value="Genomic_DNA"/>
</dbReference>